<gene>
    <name evidence="2" type="ORF">Aco03nite_095930</name>
</gene>
<dbReference type="Proteomes" id="UP000612282">
    <property type="component" value="Unassembled WGS sequence"/>
</dbReference>
<sequence>MTARLSAWKGDTMSTTSPSMVPIGTIATFAGGLDTGWLKQQGWLYCDGSEVIKSDYADLFFAIGGNYGSTRTTFFLPDLRARFERGVDAQAKRDPYVGDRQAANSGGLTSDNPGSVEGCYTARPGNAFTTASGGAHSHGVPHMPTENSAGAIAGSHYGIWNDNTSQTDAAGDHSHTIVTGGDMETRPINKYVYHVIKFQG</sequence>
<dbReference type="RefSeq" id="WP_310380883.1">
    <property type="nucleotide sequence ID" value="NZ_BAAAQE010000050.1"/>
</dbReference>
<name>A0ABQ3XRR9_9ACTN</name>
<dbReference type="InterPro" id="IPR037053">
    <property type="entry name" value="Phage_tail_collar_dom_sf"/>
</dbReference>
<dbReference type="InterPro" id="IPR011083">
    <property type="entry name" value="Phage_tail_collar_dom"/>
</dbReference>
<accession>A0ABQ3XRR9</accession>
<feature type="domain" description="Phage tail collar" evidence="1">
    <location>
        <begin position="24"/>
        <end position="83"/>
    </location>
</feature>
<dbReference type="EMBL" id="BOMG01000120">
    <property type="protein sequence ID" value="GID61189.1"/>
    <property type="molecule type" value="Genomic_DNA"/>
</dbReference>
<evidence type="ECO:0000313" key="3">
    <source>
        <dbReference type="Proteomes" id="UP000612282"/>
    </source>
</evidence>
<proteinExistence type="predicted"/>
<protein>
    <recommendedName>
        <fullName evidence="1">Phage tail collar domain-containing protein</fullName>
    </recommendedName>
</protein>
<dbReference type="SUPFAM" id="SSF88874">
    <property type="entry name" value="Receptor-binding domain of short tail fibre protein gp12"/>
    <property type="match status" value="1"/>
</dbReference>
<evidence type="ECO:0000313" key="2">
    <source>
        <dbReference type="EMBL" id="GID61189.1"/>
    </source>
</evidence>
<evidence type="ECO:0000259" key="1">
    <source>
        <dbReference type="Pfam" id="PF07484"/>
    </source>
</evidence>
<comment type="caution">
    <text evidence="2">The sequence shown here is derived from an EMBL/GenBank/DDBJ whole genome shotgun (WGS) entry which is preliminary data.</text>
</comment>
<dbReference type="Gene3D" id="3.90.1340.10">
    <property type="entry name" value="Phage tail collar domain"/>
    <property type="match status" value="1"/>
</dbReference>
<reference evidence="2 3" key="1">
    <citation type="submission" date="2021-01" db="EMBL/GenBank/DDBJ databases">
        <title>Whole genome shotgun sequence of Actinoplanes couchii NBRC 106145.</title>
        <authorList>
            <person name="Komaki H."/>
            <person name="Tamura T."/>
        </authorList>
    </citation>
    <scope>NUCLEOTIDE SEQUENCE [LARGE SCALE GENOMIC DNA]</scope>
    <source>
        <strain evidence="2 3">NBRC 106145</strain>
    </source>
</reference>
<dbReference type="Pfam" id="PF07484">
    <property type="entry name" value="Collar"/>
    <property type="match status" value="1"/>
</dbReference>
<organism evidence="2 3">
    <name type="scientific">Actinoplanes couchii</name>
    <dbReference type="NCBI Taxonomy" id="403638"/>
    <lineage>
        <taxon>Bacteria</taxon>
        <taxon>Bacillati</taxon>
        <taxon>Actinomycetota</taxon>
        <taxon>Actinomycetes</taxon>
        <taxon>Micromonosporales</taxon>
        <taxon>Micromonosporaceae</taxon>
        <taxon>Actinoplanes</taxon>
    </lineage>
</organism>
<keyword evidence="3" id="KW-1185">Reference proteome</keyword>